<gene>
    <name evidence="5" type="ORF">ABL_06254</name>
</gene>
<dbReference type="AlphaFoldDB" id="A0A124BXV8"/>
<proteinExistence type="inferred from homology"/>
<comment type="caution">
    <text evidence="5">The sequence shown here is derived from an EMBL/GenBank/DDBJ whole genome shotgun (WGS) entry which is preliminary data.</text>
</comment>
<dbReference type="VEuPathDB" id="FungiDB:ASPNIDRAFT2_1148650"/>
<dbReference type="Proteomes" id="UP000068243">
    <property type="component" value="Unassembled WGS sequence"/>
</dbReference>
<sequence length="477" mass="53667">MFGTKGWNSLVWCALVTTYISSAIVGLCFANEFQKPLKSHNKPVLQWKSCGEANNHTLQSSGMGLLRGSASDLNKLVGEGFHLLSFDPRGVSGSIPKAVCYQNTGERATAFASNPWNLEYQAGEMYTRAENKAKACRDMMGEHGEYINTPQTAYDMNLILDAIGQKNMYYWGLSYGTTLGQTYAQMFPERISRMVLDGVSNLDQWYNSFFLEESLTDTDKIYTGFLKECFEAKEDCPLQSIKGEHFKSAGQLQSYFDGFLRELEDEPIPVYLNSTDYGAITRRTIVSNGILMALYKPKSWPLLAKNLAELLNGNNTPAYNAYSESWLLKYLVDDSTIFIGLNDNRKTGQDAPVHGVKPVYNHTISRPELSFLVSRYQASDIYDRASWSIPTTHNFRPQYYPEYPRIRTAEPILILSTTWDPACPLVSAKKAHNSFEGARLVEQLSYGHCSLSMPSLCTVSYLRHYFNEGILPEVGAT</sequence>
<dbReference type="VEuPathDB" id="FungiDB:An09g02370"/>
<evidence type="ECO:0000259" key="4">
    <source>
        <dbReference type="Pfam" id="PF08386"/>
    </source>
</evidence>
<comment type="similarity">
    <text evidence="1">Belongs to the peptidase S33 family.</text>
</comment>
<dbReference type="PANTHER" id="PTHR43248">
    <property type="entry name" value="2-SUCCINYL-6-HYDROXY-2,4-CYCLOHEXADIENE-1-CARBOXYLATE SYNTHASE"/>
    <property type="match status" value="1"/>
</dbReference>
<accession>A0A124BXV8</accession>
<evidence type="ECO:0000256" key="1">
    <source>
        <dbReference type="ARBA" id="ARBA00010088"/>
    </source>
</evidence>
<dbReference type="Gene3D" id="3.40.50.1820">
    <property type="entry name" value="alpha/beta hydrolase"/>
    <property type="match status" value="1"/>
</dbReference>
<evidence type="ECO:0000313" key="5">
    <source>
        <dbReference type="EMBL" id="GAQ43593.1"/>
    </source>
</evidence>
<protein>
    <recommendedName>
        <fullName evidence="7">AB hydrolase-1 domain-containing protein</fullName>
    </recommendedName>
</protein>
<dbReference type="GO" id="GO:0016787">
    <property type="term" value="F:hydrolase activity"/>
    <property type="evidence" value="ECO:0007669"/>
    <property type="project" value="UniProtKB-KW"/>
</dbReference>
<dbReference type="PANTHER" id="PTHR43248:SF25">
    <property type="entry name" value="AB HYDROLASE-1 DOMAIN-CONTAINING PROTEIN-RELATED"/>
    <property type="match status" value="1"/>
</dbReference>
<dbReference type="InterPro" id="IPR029058">
    <property type="entry name" value="AB_hydrolase_fold"/>
</dbReference>
<dbReference type="VEuPathDB" id="FungiDB:ATCC64974_25590"/>
<evidence type="ECO:0000256" key="2">
    <source>
        <dbReference type="ARBA" id="ARBA00022801"/>
    </source>
</evidence>
<dbReference type="VEuPathDB" id="FungiDB:M747DRAFT_240147"/>
<dbReference type="EMBL" id="BCMY01000010">
    <property type="protein sequence ID" value="GAQ43593.1"/>
    <property type="molecule type" value="Genomic_DNA"/>
</dbReference>
<dbReference type="InterPro" id="IPR000073">
    <property type="entry name" value="AB_hydrolase_1"/>
</dbReference>
<keyword evidence="2" id="KW-0378">Hydrolase</keyword>
<feature type="domain" description="AB hydrolase-1" evidence="3">
    <location>
        <begin position="71"/>
        <end position="199"/>
    </location>
</feature>
<dbReference type="OMA" id="EVDGPYF"/>
<reference evidence="6" key="1">
    <citation type="journal article" date="2016" name="Genome Announc.">
        <title>Draft genome sequence of Aspergillus niger strain An76.</title>
        <authorList>
            <person name="Gong W."/>
            <person name="Cheng Z."/>
            <person name="Zhang H."/>
            <person name="Liu L."/>
            <person name="Gao P."/>
            <person name="Wang L."/>
        </authorList>
    </citation>
    <scope>NUCLEOTIDE SEQUENCE [LARGE SCALE GENOMIC DNA]</scope>
    <source>
        <strain evidence="6">An76</strain>
    </source>
</reference>
<dbReference type="InterPro" id="IPR051601">
    <property type="entry name" value="Serine_prot/Carboxylest_S33"/>
</dbReference>
<organism evidence="5 6">
    <name type="scientific">Aspergillus niger</name>
    <dbReference type="NCBI Taxonomy" id="5061"/>
    <lineage>
        <taxon>Eukaryota</taxon>
        <taxon>Fungi</taxon>
        <taxon>Dikarya</taxon>
        <taxon>Ascomycota</taxon>
        <taxon>Pezizomycotina</taxon>
        <taxon>Eurotiomycetes</taxon>
        <taxon>Eurotiomycetidae</taxon>
        <taxon>Eurotiales</taxon>
        <taxon>Aspergillaceae</taxon>
        <taxon>Aspergillus</taxon>
        <taxon>Aspergillus subgen. Circumdati</taxon>
    </lineage>
</organism>
<evidence type="ECO:0000313" key="6">
    <source>
        <dbReference type="Proteomes" id="UP000068243"/>
    </source>
</evidence>
<evidence type="ECO:0008006" key="7">
    <source>
        <dbReference type="Google" id="ProtNLM"/>
    </source>
</evidence>
<dbReference type="Pfam" id="PF08386">
    <property type="entry name" value="Abhydrolase_4"/>
    <property type="match status" value="1"/>
</dbReference>
<dbReference type="Pfam" id="PF00561">
    <property type="entry name" value="Abhydrolase_1"/>
    <property type="match status" value="1"/>
</dbReference>
<dbReference type="InterPro" id="IPR013595">
    <property type="entry name" value="Pept_S33_TAP-like_C"/>
</dbReference>
<evidence type="ECO:0000259" key="3">
    <source>
        <dbReference type="Pfam" id="PF00561"/>
    </source>
</evidence>
<feature type="domain" description="Peptidase S33 tripeptidyl aminopeptidase-like C-terminal" evidence="4">
    <location>
        <begin position="398"/>
        <end position="475"/>
    </location>
</feature>
<name>A0A124BXV8_ASPNG</name>
<dbReference type="OrthoDB" id="425534at2759"/>
<dbReference type="SUPFAM" id="SSF53474">
    <property type="entry name" value="alpha/beta-Hydrolases"/>
    <property type="match status" value="1"/>
</dbReference>